<name>A0ABM1E402_PRICU</name>
<keyword evidence="10 14" id="KW-0472">Membrane</keyword>
<keyword evidence="2" id="KW-0813">Transport</keyword>
<keyword evidence="4 14" id="KW-0812">Transmembrane</keyword>
<organism evidence="16 17">
    <name type="scientific">Priapulus caudatus</name>
    <name type="common">Priapulid worm</name>
    <dbReference type="NCBI Taxonomy" id="37621"/>
    <lineage>
        <taxon>Eukaryota</taxon>
        <taxon>Metazoa</taxon>
        <taxon>Ecdysozoa</taxon>
        <taxon>Scalidophora</taxon>
        <taxon>Priapulida</taxon>
        <taxon>Priapulimorpha</taxon>
        <taxon>Priapulimorphida</taxon>
        <taxon>Priapulidae</taxon>
        <taxon>Priapulus</taxon>
    </lineage>
</organism>
<evidence type="ECO:0000256" key="4">
    <source>
        <dbReference type="ARBA" id="ARBA00022692"/>
    </source>
</evidence>
<dbReference type="InterPro" id="IPR001199">
    <property type="entry name" value="Cyt_B5-like_heme/steroid-bd"/>
</dbReference>
<evidence type="ECO:0000256" key="1">
    <source>
        <dbReference type="ARBA" id="ARBA00004131"/>
    </source>
</evidence>
<feature type="transmembrane region" description="Helical" evidence="14">
    <location>
        <begin position="135"/>
        <end position="157"/>
    </location>
</feature>
<evidence type="ECO:0000256" key="6">
    <source>
        <dbReference type="ARBA" id="ARBA00022824"/>
    </source>
</evidence>
<evidence type="ECO:0000256" key="3">
    <source>
        <dbReference type="ARBA" id="ARBA00022617"/>
    </source>
</evidence>
<keyword evidence="9 14" id="KW-0408">Iron</keyword>
<sequence length="159" mass="17880">MMPGFPILVLIGAPPPPLARFLSTMSGEKGTMYRLKEVREHQSMTSLWIIIHNKVYDVTKFVDEHPGGEEVLLEQAGKNGTESFEDVGHSSDARELMQNYCIGELAAEDRPEQDYPEKRAYTEGAPPEPFSIRRWLLPIIIAIGVALVYRLGVTYFADN</sequence>
<reference evidence="17" key="1">
    <citation type="submission" date="2025-08" db="UniProtKB">
        <authorList>
            <consortium name="RefSeq"/>
        </authorList>
    </citation>
    <scope>IDENTIFICATION</scope>
</reference>
<evidence type="ECO:0000256" key="14">
    <source>
        <dbReference type="RuleBase" id="RU362121"/>
    </source>
</evidence>
<evidence type="ECO:0000313" key="17">
    <source>
        <dbReference type="RefSeq" id="XP_014666923.1"/>
    </source>
</evidence>
<evidence type="ECO:0000256" key="10">
    <source>
        <dbReference type="ARBA" id="ARBA00023136"/>
    </source>
</evidence>
<keyword evidence="6" id="KW-0256">Endoplasmic reticulum</keyword>
<dbReference type="InterPro" id="IPR050668">
    <property type="entry name" value="Cytochrome_b5"/>
</dbReference>
<dbReference type="PROSITE" id="PS50255">
    <property type="entry name" value="CYTOCHROME_B5_2"/>
    <property type="match status" value="1"/>
</dbReference>
<proteinExistence type="inferred from homology"/>
<gene>
    <name evidence="17" type="primary">LOC106808635</name>
</gene>
<dbReference type="SUPFAM" id="SSF55856">
    <property type="entry name" value="Cytochrome b5-like heme/steroid binding domain"/>
    <property type="match status" value="1"/>
</dbReference>
<feature type="domain" description="Cytochrome b5 heme-binding" evidence="15">
    <location>
        <begin position="30"/>
        <end position="106"/>
    </location>
</feature>
<evidence type="ECO:0000256" key="12">
    <source>
        <dbReference type="ARBA" id="ARBA00038168"/>
    </source>
</evidence>
<dbReference type="Pfam" id="PF00173">
    <property type="entry name" value="Cyt-b5"/>
    <property type="match status" value="1"/>
</dbReference>
<dbReference type="Proteomes" id="UP000695022">
    <property type="component" value="Unplaced"/>
</dbReference>
<dbReference type="InterPro" id="IPR036400">
    <property type="entry name" value="Cyt_B5-like_heme/steroid_sf"/>
</dbReference>
<keyword evidence="16" id="KW-1185">Reference proteome</keyword>
<evidence type="ECO:0000313" key="16">
    <source>
        <dbReference type="Proteomes" id="UP000695022"/>
    </source>
</evidence>
<accession>A0ABM1E402</accession>
<evidence type="ECO:0000256" key="2">
    <source>
        <dbReference type="ARBA" id="ARBA00022448"/>
    </source>
</evidence>
<evidence type="ECO:0000256" key="9">
    <source>
        <dbReference type="ARBA" id="ARBA00023004"/>
    </source>
</evidence>
<dbReference type="PROSITE" id="PS00191">
    <property type="entry name" value="CYTOCHROME_B5_1"/>
    <property type="match status" value="1"/>
</dbReference>
<dbReference type="GeneID" id="106808635"/>
<dbReference type="InterPro" id="IPR018506">
    <property type="entry name" value="Cyt_B5_heme-BS"/>
</dbReference>
<evidence type="ECO:0000256" key="13">
    <source>
        <dbReference type="ARBA" id="ARBA00039806"/>
    </source>
</evidence>
<keyword evidence="7" id="KW-0492">Microsome</keyword>
<dbReference type="RefSeq" id="XP_014666923.1">
    <property type="nucleotide sequence ID" value="XM_014811437.1"/>
</dbReference>
<keyword evidence="8" id="KW-0249">Electron transport</keyword>
<dbReference type="Gene3D" id="3.10.120.10">
    <property type="entry name" value="Cytochrome b5-like heme/steroid binding domain"/>
    <property type="match status" value="1"/>
</dbReference>
<keyword evidence="3 14" id="KW-0349">Heme</keyword>
<evidence type="ECO:0000256" key="11">
    <source>
        <dbReference type="ARBA" id="ARBA00037877"/>
    </source>
</evidence>
<comment type="similarity">
    <text evidence="12 14">Belongs to the cytochrome b5 family.</text>
</comment>
<keyword evidence="5 14" id="KW-0479">Metal-binding</keyword>
<dbReference type="PANTHER" id="PTHR19359">
    <property type="entry name" value="CYTOCHROME B5"/>
    <property type="match status" value="1"/>
</dbReference>
<protein>
    <recommendedName>
        <fullName evidence="13">Cytochrome b5</fullName>
    </recommendedName>
</protein>
<evidence type="ECO:0000259" key="15">
    <source>
        <dbReference type="PROSITE" id="PS50255"/>
    </source>
</evidence>
<evidence type="ECO:0000256" key="8">
    <source>
        <dbReference type="ARBA" id="ARBA00022982"/>
    </source>
</evidence>
<evidence type="ECO:0000256" key="7">
    <source>
        <dbReference type="ARBA" id="ARBA00022848"/>
    </source>
</evidence>
<dbReference type="PRINTS" id="PR00363">
    <property type="entry name" value="CYTOCHROMEB5"/>
</dbReference>
<dbReference type="PANTHER" id="PTHR19359:SF150">
    <property type="entry name" value="CYTOCHROME B5"/>
    <property type="match status" value="1"/>
</dbReference>
<keyword evidence="14" id="KW-1133">Transmembrane helix</keyword>
<dbReference type="SMART" id="SM01117">
    <property type="entry name" value="Cyt-b5"/>
    <property type="match status" value="1"/>
</dbReference>
<evidence type="ECO:0000256" key="5">
    <source>
        <dbReference type="ARBA" id="ARBA00022723"/>
    </source>
</evidence>
<comment type="subcellular location">
    <subcellularLocation>
        <location evidence="1">Endoplasmic reticulum membrane</location>
        <topology evidence="1">Single-pass membrane protein</topology>
        <orientation evidence="1">Cytoplasmic side</orientation>
    </subcellularLocation>
    <subcellularLocation>
        <location evidence="11">Microsome membrane</location>
        <topology evidence="11">Single-pass membrane protein</topology>
        <orientation evidence="11">Cytoplasmic side</orientation>
    </subcellularLocation>
</comment>